<proteinExistence type="inferred from homology"/>
<reference evidence="9 10" key="1">
    <citation type="submission" date="2020-08" db="EMBL/GenBank/DDBJ databases">
        <title>Genomic Encyclopedia of Type Strains, Phase IV (KMG-IV): sequencing the most valuable type-strain genomes for metagenomic binning, comparative biology and taxonomic classification.</title>
        <authorList>
            <person name="Goeker M."/>
        </authorList>
    </citation>
    <scope>NUCLEOTIDE SEQUENCE [LARGE SCALE GENOMIC DNA]</scope>
    <source>
        <strain evidence="9 10">DSM 106739</strain>
    </source>
</reference>
<feature type="transmembrane region" description="Helical" evidence="7">
    <location>
        <begin position="504"/>
        <end position="523"/>
    </location>
</feature>
<dbReference type="InterPro" id="IPR005769">
    <property type="entry name" value="PhnE/PtxC"/>
</dbReference>
<dbReference type="Gene3D" id="1.10.3720.10">
    <property type="entry name" value="MetI-like"/>
    <property type="match status" value="2"/>
</dbReference>
<feature type="transmembrane region" description="Helical" evidence="7">
    <location>
        <begin position="72"/>
        <end position="96"/>
    </location>
</feature>
<dbReference type="InterPro" id="IPR035906">
    <property type="entry name" value="MetI-like_sf"/>
</dbReference>
<evidence type="ECO:0000256" key="6">
    <source>
        <dbReference type="ARBA" id="ARBA00023136"/>
    </source>
</evidence>
<keyword evidence="6 7" id="KW-0472">Membrane</keyword>
<dbReference type="GO" id="GO:0015416">
    <property type="term" value="F:ABC-type phosphonate transporter activity"/>
    <property type="evidence" value="ECO:0007669"/>
    <property type="project" value="InterPro"/>
</dbReference>
<feature type="transmembrane region" description="Helical" evidence="7">
    <location>
        <begin position="217"/>
        <end position="237"/>
    </location>
</feature>
<dbReference type="AlphaFoldDB" id="A0A840BJP9"/>
<organism evidence="9 10">
    <name type="scientific">Niveibacterium umoris</name>
    <dbReference type="NCBI Taxonomy" id="1193620"/>
    <lineage>
        <taxon>Bacteria</taxon>
        <taxon>Pseudomonadati</taxon>
        <taxon>Pseudomonadota</taxon>
        <taxon>Betaproteobacteria</taxon>
        <taxon>Rhodocyclales</taxon>
        <taxon>Rhodocyclaceae</taxon>
        <taxon>Niveibacterium</taxon>
    </lineage>
</organism>
<evidence type="ECO:0000256" key="5">
    <source>
        <dbReference type="ARBA" id="ARBA00022989"/>
    </source>
</evidence>
<dbReference type="SUPFAM" id="SSF161098">
    <property type="entry name" value="MetI-like"/>
    <property type="match status" value="2"/>
</dbReference>
<feature type="transmembrane region" description="Helical" evidence="7">
    <location>
        <begin position="136"/>
        <end position="159"/>
    </location>
</feature>
<evidence type="ECO:0000256" key="2">
    <source>
        <dbReference type="ARBA" id="ARBA00022448"/>
    </source>
</evidence>
<feature type="transmembrane region" description="Helical" evidence="7">
    <location>
        <begin position="479"/>
        <end position="498"/>
    </location>
</feature>
<evidence type="ECO:0000256" key="1">
    <source>
        <dbReference type="ARBA" id="ARBA00004651"/>
    </source>
</evidence>
<comment type="subcellular location">
    <subcellularLocation>
        <location evidence="1 7">Cell membrane</location>
        <topology evidence="1 7">Multi-pass membrane protein</topology>
    </subcellularLocation>
</comment>
<accession>A0A840BJP9</accession>
<dbReference type="PANTHER" id="PTHR30043:SF1">
    <property type="entry name" value="ABC TRANSPORT SYSTEM PERMEASE PROTEIN P69"/>
    <property type="match status" value="1"/>
</dbReference>
<keyword evidence="3" id="KW-1003">Cell membrane</keyword>
<evidence type="ECO:0000256" key="4">
    <source>
        <dbReference type="ARBA" id="ARBA00022692"/>
    </source>
</evidence>
<feature type="domain" description="ABC transmembrane type-1" evidence="8">
    <location>
        <begin position="73"/>
        <end position="270"/>
    </location>
</feature>
<feature type="transmembrane region" description="Helical" evidence="7">
    <location>
        <begin position="249"/>
        <end position="273"/>
    </location>
</feature>
<feature type="transmembrane region" description="Helical" evidence="7">
    <location>
        <begin position="12"/>
        <end position="32"/>
    </location>
</feature>
<gene>
    <name evidence="9" type="ORF">GGR36_001107</name>
</gene>
<comment type="similarity">
    <text evidence="7">Belongs to the binding-protein-dependent transport system permease family.</text>
</comment>
<dbReference type="GO" id="GO:0005886">
    <property type="term" value="C:plasma membrane"/>
    <property type="evidence" value="ECO:0007669"/>
    <property type="project" value="UniProtKB-SubCell"/>
</dbReference>
<dbReference type="Pfam" id="PF00528">
    <property type="entry name" value="BPD_transp_1"/>
    <property type="match status" value="2"/>
</dbReference>
<comment type="caution">
    <text evidence="9">The sequence shown here is derived from an EMBL/GenBank/DDBJ whole genome shotgun (WGS) entry which is preliminary data.</text>
</comment>
<dbReference type="RefSeq" id="WP_183632745.1">
    <property type="nucleotide sequence ID" value="NZ_BAABLE010000011.1"/>
</dbReference>
<dbReference type="InterPro" id="IPR000515">
    <property type="entry name" value="MetI-like"/>
</dbReference>
<name>A0A840BJP9_9RHOO</name>
<evidence type="ECO:0000259" key="8">
    <source>
        <dbReference type="PROSITE" id="PS50928"/>
    </source>
</evidence>
<feature type="transmembrane region" description="Helical" evidence="7">
    <location>
        <begin position="285"/>
        <end position="306"/>
    </location>
</feature>
<evidence type="ECO:0000313" key="9">
    <source>
        <dbReference type="EMBL" id="MBB4011799.1"/>
    </source>
</evidence>
<evidence type="ECO:0000256" key="3">
    <source>
        <dbReference type="ARBA" id="ARBA00022475"/>
    </source>
</evidence>
<feature type="transmembrane region" description="Helical" evidence="7">
    <location>
        <begin position="393"/>
        <end position="419"/>
    </location>
</feature>
<dbReference type="EMBL" id="JACIET010000001">
    <property type="protein sequence ID" value="MBB4011799.1"/>
    <property type="molecule type" value="Genomic_DNA"/>
</dbReference>
<evidence type="ECO:0000256" key="7">
    <source>
        <dbReference type="RuleBase" id="RU363032"/>
    </source>
</evidence>
<dbReference type="NCBIfam" id="TIGR01097">
    <property type="entry name" value="PhnE"/>
    <property type="match status" value="1"/>
</dbReference>
<evidence type="ECO:0000313" key="10">
    <source>
        <dbReference type="Proteomes" id="UP000561045"/>
    </source>
</evidence>
<feature type="transmembrane region" description="Helical" evidence="7">
    <location>
        <begin position="350"/>
        <end position="372"/>
    </location>
</feature>
<keyword evidence="10" id="KW-1185">Reference proteome</keyword>
<dbReference type="PROSITE" id="PS50928">
    <property type="entry name" value="ABC_TM1"/>
    <property type="match status" value="2"/>
</dbReference>
<dbReference type="CDD" id="cd06261">
    <property type="entry name" value="TM_PBP2"/>
    <property type="match status" value="1"/>
</dbReference>
<keyword evidence="5 7" id="KW-1133">Transmembrane helix</keyword>
<feature type="domain" description="ABC transmembrane type-1" evidence="8">
    <location>
        <begin position="346"/>
        <end position="527"/>
    </location>
</feature>
<dbReference type="PANTHER" id="PTHR30043">
    <property type="entry name" value="PHOSPHONATES TRANSPORT SYSTEM PERMEASE PROTEIN"/>
    <property type="match status" value="1"/>
</dbReference>
<sequence length="535" mass="56233">MLLKRDARDPALAGRLLLGLFACVLAWPLGHLAGVNPTALVEPANLRVVGSFLSGFWPLAHDRFFLGLLGDALLQTLAIATVGTLLALLIAVPLAIGSAVSLSISAIGPAESSHWRTAVRQTLRALTLLLRGIPELVWALLFVRVFGLGPSAAVLALALTYGGMLAKVFGEILDSVDRRPAQAILAAGGSRFEALAYGLLPNAAAELISYTVYRWECALRAAVVMGLVGAGGLGQLMDQSMKAFNGGEIASILSAFLLLVLLSDALSSVLRRWMAAAPAQGHQRWITAWGLVTLAGFVCIASWRHIGLDLGALLSDRAGSDIARFLREFIPPSQDPALLAKIGSGALETLATSLVGTLLAACMAVALALPAAGRNGTLPKALTRFVLNLLRAVPELVWATLTVLAAGLGPFAGALALALHTGGVLGRLYAEALENAPPAAEIALRNSGAPRALAFLYGALPEVAPQWLAYTLYRWEINIRMAAVMGFVGAGGLGQLLYFELSLFRLDNACSVIIAMLLLALLVDQASARLRRRMG</sequence>
<keyword evidence="4 7" id="KW-0812">Transmembrane</keyword>
<protein>
    <submittedName>
        <fullName evidence="9">Phosphonate transport system permease protein</fullName>
    </submittedName>
</protein>
<keyword evidence="2 7" id="KW-0813">Transport</keyword>
<dbReference type="Proteomes" id="UP000561045">
    <property type="component" value="Unassembled WGS sequence"/>
</dbReference>